<keyword evidence="3" id="KW-1185">Reference proteome</keyword>
<reference evidence="2" key="1">
    <citation type="submission" date="2021-01" db="EMBL/GenBank/DDBJ databases">
        <authorList>
            <consortium name="Genoscope - CEA"/>
            <person name="William W."/>
        </authorList>
    </citation>
    <scope>NUCLEOTIDE SEQUENCE</scope>
</reference>
<gene>
    <name evidence="2" type="ORF">PPENT_87.1.T0530159</name>
</gene>
<evidence type="ECO:0000256" key="1">
    <source>
        <dbReference type="SAM" id="MobiDB-lite"/>
    </source>
</evidence>
<name>A0A8S1UZM9_9CILI</name>
<organism evidence="2 3">
    <name type="scientific">Paramecium pentaurelia</name>
    <dbReference type="NCBI Taxonomy" id="43138"/>
    <lineage>
        <taxon>Eukaryota</taxon>
        <taxon>Sar</taxon>
        <taxon>Alveolata</taxon>
        <taxon>Ciliophora</taxon>
        <taxon>Intramacronucleata</taxon>
        <taxon>Oligohymenophorea</taxon>
        <taxon>Peniculida</taxon>
        <taxon>Parameciidae</taxon>
        <taxon>Paramecium</taxon>
    </lineage>
</organism>
<protein>
    <submittedName>
        <fullName evidence="2">Uncharacterized protein</fullName>
    </submittedName>
</protein>
<accession>A0A8S1UZM9</accession>
<feature type="compositionally biased region" description="Low complexity" evidence="1">
    <location>
        <begin position="124"/>
        <end position="134"/>
    </location>
</feature>
<dbReference type="Proteomes" id="UP000689195">
    <property type="component" value="Unassembled WGS sequence"/>
</dbReference>
<dbReference type="EMBL" id="CAJJDO010000053">
    <property type="protein sequence ID" value="CAD8170638.1"/>
    <property type="molecule type" value="Genomic_DNA"/>
</dbReference>
<sequence>MNSLDRLKQQFQKTTSSLSNFHKTAANLERQAYFQGQYDILAQILQFPSMDGLMEWVRKKSDEVLQILEKNSVRYQISKHPLLTSEPAALKMKTTFLKEPQPQYIQQQPQMQMNQKSFEEEDGNTYYTQNNNQYDYRKRRQDQEFGNF</sequence>
<feature type="region of interest" description="Disordered" evidence="1">
    <location>
        <begin position="124"/>
        <end position="148"/>
    </location>
</feature>
<comment type="caution">
    <text evidence="2">The sequence shown here is derived from an EMBL/GenBank/DDBJ whole genome shotgun (WGS) entry which is preliminary data.</text>
</comment>
<evidence type="ECO:0000313" key="2">
    <source>
        <dbReference type="EMBL" id="CAD8170638.1"/>
    </source>
</evidence>
<dbReference type="AlphaFoldDB" id="A0A8S1UZM9"/>
<proteinExistence type="predicted"/>
<evidence type="ECO:0000313" key="3">
    <source>
        <dbReference type="Proteomes" id="UP000689195"/>
    </source>
</evidence>